<protein>
    <submittedName>
        <fullName evidence="1">ArsR family transcriptional regulator</fullName>
    </submittedName>
</protein>
<reference evidence="1 2" key="1">
    <citation type="journal article" date="2014" name="PLoS Genet.">
        <title>Phylogenetically driven sequencing of extremely halophilic archaea reveals strategies for static and dynamic osmo-response.</title>
        <authorList>
            <person name="Becker E.A."/>
            <person name="Seitzer P.M."/>
            <person name="Tritt A."/>
            <person name="Larsen D."/>
            <person name="Krusor M."/>
            <person name="Yao A.I."/>
            <person name="Wu D."/>
            <person name="Madern D."/>
            <person name="Eisen J.A."/>
            <person name="Darling A.E."/>
            <person name="Facciotti M.T."/>
        </authorList>
    </citation>
    <scope>NUCLEOTIDE SEQUENCE [LARGE SCALE GENOMIC DNA]</scope>
    <source>
        <strain evidence="1 2">DSM 13077</strain>
    </source>
</reference>
<dbReference type="AlphaFoldDB" id="M0ARJ8"/>
<evidence type="ECO:0000313" key="2">
    <source>
        <dbReference type="Proteomes" id="UP000011591"/>
    </source>
</evidence>
<sequence>GHHYSVYEARLDRLTVELNDGELHVDVEETPADDVADRFTDIWEDI</sequence>
<gene>
    <name evidence="1" type="ORF">C480_18202</name>
</gene>
<accession>M0ARJ8</accession>
<dbReference type="Proteomes" id="UP000011591">
    <property type="component" value="Unassembled WGS sequence"/>
</dbReference>
<keyword evidence="2" id="KW-1185">Reference proteome</keyword>
<name>M0ARJ8_9EURY</name>
<dbReference type="EMBL" id="AOIP01000046">
    <property type="protein sequence ID" value="ELZ01351.1"/>
    <property type="molecule type" value="Genomic_DNA"/>
</dbReference>
<proteinExistence type="predicted"/>
<evidence type="ECO:0000313" key="1">
    <source>
        <dbReference type="EMBL" id="ELZ01351.1"/>
    </source>
</evidence>
<organism evidence="1 2">
    <name type="scientific">Natrialba aegyptia DSM 13077</name>
    <dbReference type="NCBI Taxonomy" id="1227491"/>
    <lineage>
        <taxon>Archaea</taxon>
        <taxon>Methanobacteriati</taxon>
        <taxon>Methanobacteriota</taxon>
        <taxon>Stenosarchaea group</taxon>
        <taxon>Halobacteria</taxon>
        <taxon>Halobacteriales</taxon>
        <taxon>Natrialbaceae</taxon>
        <taxon>Natrialba</taxon>
    </lineage>
</organism>
<feature type="non-terminal residue" evidence="1">
    <location>
        <position position="1"/>
    </location>
</feature>
<comment type="caution">
    <text evidence="1">The sequence shown here is derived from an EMBL/GenBank/DDBJ whole genome shotgun (WGS) entry which is preliminary data.</text>
</comment>